<dbReference type="PANTHER" id="PTHR14269:SF62">
    <property type="entry name" value="CDP-DIACYLGLYCEROL--GLYCEROL-3-PHOSPHATE 3-PHOSPHATIDYLTRANSFERASE 1, CHLOROPLASTIC"/>
    <property type="match status" value="1"/>
</dbReference>
<dbReference type="PANTHER" id="PTHR14269">
    <property type="entry name" value="CDP-DIACYLGLYCEROL--GLYCEROL-3-PHOSPHATE 3-PHOSPHATIDYLTRANSFERASE-RELATED"/>
    <property type="match status" value="1"/>
</dbReference>
<evidence type="ECO:0000256" key="5">
    <source>
        <dbReference type="ARBA" id="ARBA00014944"/>
    </source>
</evidence>
<evidence type="ECO:0000256" key="10">
    <source>
        <dbReference type="ARBA" id="ARBA00023098"/>
    </source>
</evidence>
<accession>A0A832ERG9</accession>
<organism evidence="18">
    <name type="scientific">Desulfurella acetivorans</name>
    <dbReference type="NCBI Taxonomy" id="33002"/>
    <lineage>
        <taxon>Bacteria</taxon>
        <taxon>Pseudomonadati</taxon>
        <taxon>Campylobacterota</taxon>
        <taxon>Desulfurellia</taxon>
        <taxon>Desulfurellales</taxon>
        <taxon>Desulfurellaceae</taxon>
        <taxon>Desulfurella</taxon>
    </lineage>
</organism>
<feature type="transmembrane region" description="Helical" evidence="17">
    <location>
        <begin position="29"/>
        <end position="49"/>
    </location>
</feature>
<dbReference type="EMBL" id="DTPL01000009">
    <property type="protein sequence ID" value="HGA37210.1"/>
    <property type="molecule type" value="Genomic_DNA"/>
</dbReference>
<dbReference type="EC" id="2.7.8.5" evidence="4 15"/>
<dbReference type="InterPro" id="IPR048254">
    <property type="entry name" value="CDP_ALCOHOL_P_TRANSF_CS"/>
</dbReference>
<comment type="catalytic activity">
    <reaction evidence="14">
        <text>a CDP-1,2-diacyl-sn-glycerol + sn-glycerol 3-phosphate = a 1,2-diacyl-sn-glycero-3-phospho-(1'-sn-glycero-3'-phosphate) + CMP + H(+)</text>
        <dbReference type="Rhea" id="RHEA:12593"/>
        <dbReference type="ChEBI" id="CHEBI:15378"/>
        <dbReference type="ChEBI" id="CHEBI:57597"/>
        <dbReference type="ChEBI" id="CHEBI:58332"/>
        <dbReference type="ChEBI" id="CHEBI:60110"/>
        <dbReference type="ChEBI" id="CHEBI:60377"/>
        <dbReference type="EC" id="2.7.8.5"/>
    </reaction>
</comment>
<dbReference type="PROSITE" id="PS00379">
    <property type="entry name" value="CDP_ALCOHOL_P_TRANSF"/>
    <property type="match status" value="1"/>
</dbReference>
<proteinExistence type="inferred from homology"/>
<evidence type="ECO:0000256" key="1">
    <source>
        <dbReference type="ARBA" id="ARBA00004141"/>
    </source>
</evidence>
<keyword evidence="8 17" id="KW-0812">Transmembrane</keyword>
<comment type="pathway">
    <text evidence="2">Phospholipid metabolism; phosphatidylglycerol biosynthesis; phosphatidylglycerol from CDP-diacylglycerol: step 1/2.</text>
</comment>
<dbReference type="Pfam" id="PF01066">
    <property type="entry name" value="CDP-OH_P_transf"/>
    <property type="match status" value="1"/>
</dbReference>
<evidence type="ECO:0000256" key="7">
    <source>
        <dbReference type="ARBA" id="ARBA00022679"/>
    </source>
</evidence>
<dbReference type="NCBIfam" id="TIGR00560">
    <property type="entry name" value="pgsA"/>
    <property type="match status" value="1"/>
</dbReference>
<evidence type="ECO:0000256" key="2">
    <source>
        <dbReference type="ARBA" id="ARBA00005042"/>
    </source>
</evidence>
<dbReference type="PIRSF" id="PIRSF000847">
    <property type="entry name" value="Phos_ph_gly_syn"/>
    <property type="match status" value="1"/>
</dbReference>
<dbReference type="InterPro" id="IPR043130">
    <property type="entry name" value="CDP-OH_PTrfase_TM_dom"/>
</dbReference>
<evidence type="ECO:0000256" key="9">
    <source>
        <dbReference type="ARBA" id="ARBA00022989"/>
    </source>
</evidence>
<comment type="subcellular location">
    <subcellularLocation>
        <location evidence="1">Membrane</location>
        <topology evidence="1">Multi-pass membrane protein</topology>
    </subcellularLocation>
</comment>
<evidence type="ECO:0000256" key="15">
    <source>
        <dbReference type="NCBIfam" id="TIGR00560"/>
    </source>
</evidence>
<keyword evidence="13" id="KW-1208">Phospholipid metabolism</keyword>
<comment type="similarity">
    <text evidence="3 16">Belongs to the CDP-alcohol phosphatidyltransferase class-I family.</text>
</comment>
<dbReference type="Gene3D" id="1.20.120.1760">
    <property type="match status" value="1"/>
</dbReference>
<evidence type="ECO:0000256" key="14">
    <source>
        <dbReference type="ARBA" id="ARBA00048586"/>
    </source>
</evidence>
<keyword evidence="9 17" id="KW-1133">Transmembrane helix</keyword>
<feature type="transmembrane region" description="Helical" evidence="17">
    <location>
        <begin position="123"/>
        <end position="139"/>
    </location>
</feature>
<dbReference type="GO" id="GO:0016020">
    <property type="term" value="C:membrane"/>
    <property type="evidence" value="ECO:0007669"/>
    <property type="project" value="UniProtKB-SubCell"/>
</dbReference>
<keyword evidence="6" id="KW-0444">Lipid biosynthesis</keyword>
<keyword evidence="12" id="KW-0594">Phospholipid biosynthesis</keyword>
<sequence>MKNLANILSIVRIFLVVPIIILLENHYIYWVIIFFLLGGLSDYLDGFLARKYNTVSNTGKLLDPLADKIFIMSILIYMFKSLDVSFWIIFIILFRELIITGLRAELASKGYILPAGKSGKWKTFLQFFSIFFLLLSYINKNFYNIGIFMLYIAVILTIASGFQYFMIYYNFSKEIQKHSD</sequence>
<protein>
    <recommendedName>
        <fullName evidence="5 15">CDP-diacylglycerol--glycerol-3-phosphate 3-phosphatidyltransferase</fullName>
        <ecNumber evidence="4 15">2.7.8.5</ecNumber>
    </recommendedName>
</protein>
<evidence type="ECO:0000256" key="17">
    <source>
        <dbReference type="SAM" id="Phobius"/>
    </source>
</evidence>
<name>A0A832ERG9_DESAE</name>
<feature type="transmembrane region" description="Helical" evidence="17">
    <location>
        <begin position="7"/>
        <end position="23"/>
    </location>
</feature>
<dbReference type="InterPro" id="IPR050324">
    <property type="entry name" value="CDP-alcohol_PTase-I"/>
</dbReference>
<feature type="transmembrane region" description="Helical" evidence="17">
    <location>
        <begin position="145"/>
        <end position="169"/>
    </location>
</feature>
<evidence type="ECO:0000256" key="6">
    <source>
        <dbReference type="ARBA" id="ARBA00022516"/>
    </source>
</evidence>
<keyword evidence="10" id="KW-0443">Lipid metabolism</keyword>
<evidence type="ECO:0000256" key="16">
    <source>
        <dbReference type="RuleBase" id="RU003750"/>
    </source>
</evidence>
<evidence type="ECO:0000256" key="13">
    <source>
        <dbReference type="ARBA" id="ARBA00023264"/>
    </source>
</evidence>
<evidence type="ECO:0000256" key="11">
    <source>
        <dbReference type="ARBA" id="ARBA00023136"/>
    </source>
</evidence>
<dbReference type="InterPro" id="IPR000462">
    <property type="entry name" value="CDP-OH_P_trans"/>
</dbReference>
<evidence type="ECO:0000313" key="18">
    <source>
        <dbReference type="EMBL" id="HGA37210.1"/>
    </source>
</evidence>
<dbReference type="InterPro" id="IPR004570">
    <property type="entry name" value="Phosphatidylglycerol_P_synth"/>
</dbReference>
<evidence type="ECO:0000256" key="8">
    <source>
        <dbReference type="ARBA" id="ARBA00022692"/>
    </source>
</evidence>
<evidence type="ECO:0000256" key="3">
    <source>
        <dbReference type="ARBA" id="ARBA00010441"/>
    </source>
</evidence>
<dbReference type="GO" id="GO:0046474">
    <property type="term" value="P:glycerophospholipid biosynthetic process"/>
    <property type="evidence" value="ECO:0007669"/>
    <property type="project" value="TreeGrafter"/>
</dbReference>
<reference evidence="18" key="1">
    <citation type="journal article" date="2020" name="mSystems">
        <title>Genome- and Community-Level Interaction Insights into Carbon Utilization and Element Cycling Functions of Hydrothermarchaeota in Hydrothermal Sediment.</title>
        <authorList>
            <person name="Zhou Z."/>
            <person name="Liu Y."/>
            <person name="Xu W."/>
            <person name="Pan J."/>
            <person name="Luo Z.H."/>
            <person name="Li M."/>
        </authorList>
    </citation>
    <scope>NUCLEOTIDE SEQUENCE [LARGE SCALE GENOMIC DNA]</scope>
    <source>
        <strain evidence="18">SpSt-972</strain>
    </source>
</reference>
<dbReference type="GO" id="GO:0008444">
    <property type="term" value="F:CDP-diacylglycerol-glycerol-3-phosphate 3-phosphatidyltransferase activity"/>
    <property type="evidence" value="ECO:0007669"/>
    <property type="project" value="UniProtKB-UniRule"/>
</dbReference>
<evidence type="ECO:0000256" key="4">
    <source>
        <dbReference type="ARBA" id="ARBA00013170"/>
    </source>
</evidence>
<keyword evidence="7 16" id="KW-0808">Transferase</keyword>
<keyword evidence="11 17" id="KW-0472">Membrane</keyword>
<comment type="caution">
    <text evidence="18">The sequence shown here is derived from an EMBL/GenBank/DDBJ whole genome shotgun (WGS) entry which is preliminary data.</text>
</comment>
<gene>
    <name evidence="18" type="primary">pgsA</name>
    <name evidence="18" type="ORF">ENX80_00110</name>
</gene>
<evidence type="ECO:0000256" key="12">
    <source>
        <dbReference type="ARBA" id="ARBA00023209"/>
    </source>
</evidence>
<dbReference type="AlphaFoldDB" id="A0A832ERG9"/>